<keyword evidence="13" id="KW-0378">Hydrolase</keyword>
<evidence type="ECO:0000256" key="7">
    <source>
        <dbReference type="ARBA" id="ARBA00022840"/>
    </source>
</evidence>
<accession>A0A2V1DLJ3</accession>
<feature type="transmembrane region" description="Helical" evidence="10">
    <location>
        <begin position="71"/>
        <end position="93"/>
    </location>
</feature>
<keyword evidence="14" id="KW-1185">Reference proteome</keyword>
<dbReference type="FunFam" id="1.20.1560.10:FF:000013">
    <property type="entry name" value="ABC transporter C family member 2"/>
    <property type="match status" value="1"/>
</dbReference>
<keyword evidence="5" id="KW-0677">Repeat</keyword>
<keyword evidence="4 10" id="KW-0812">Transmembrane</keyword>
<evidence type="ECO:0000259" key="11">
    <source>
        <dbReference type="PROSITE" id="PS50893"/>
    </source>
</evidence>
<feature type="transmembrane region" description="Helical" evidence="10">
    <location>
        <begin position="1115"/>
        <end position="1148"/>
    </location>
</feature>
<feature type="domain" description="ABC transporter" evidence="11">
    <location>
        <begin position="1201"/>
        <end position="1453"/>
    </location>
</feature>
<dbReference type="CDD" id="cd18596">
    <property type="entry name" value="ABC_6TM_VMR1_D1_like"/>
    <property type="match status" value="1"/>
</dbReference>
<feature type="transmembrane region" description="Helical" evidence="10">
    <location>
        <begin position="225"/>
        <end position="245"/>
    </location>
</feature>
<dbReference type="PROSITE" id="PS50893">
    <property type="entry name" value="ABC_TRANSPORTER_2"/>
    <property type="match status" value="2"/>
</dbReference>
<gene>
    <name evidence="13" type="ORF">DM02DRAFT_595244</name>
</gene>
<dbReference type="InterPro" id="IPR036640">
    <property type="entry name" value="ABC1_TM_sf"/>
</dbReference>
<dbReference type="Gene3D" id="1.20.1560.10">
    <property type="entry name" value="ABC transporter type 1, transmembrane domain"/>
    <property type="match status" value="2"/>
</dbReference>
<dbReference type="SMART" id="SM00382">
    <property type="entry name" value="AAA"/>
    <property type="match status" value="2"/>
</dbReference>
<dbReference type="FunFam" id="3.40.50.300:FF:000630">
    <property type="entry name" value="ATP-binding cassette (ABC) transporter, putative"/>
    <property type="match status" value="1"/>
</dbReference>
<dbReference type="InterPro" id="IPR017871">
    <property type="entry name" value="ABC_transporter-like_CS"/>
</dbReference>
<evidence type="ECO:0000256" key="8">
    <source>
        <dbReference type="ARBA" id="ARBA00022989"/>
    </source>
</evidence>
<comment type="similarity">
    <text evidence="2">Belongs to the ABC transporter superfamily. ABCC family. Conjugate transporter (TC 3.A.1.208) subfamily.</text>
</comment>
<dbReference type="GO" id="GO:0016020">
    <property type="term" value="C:membrane"/>
    <property type="evidence" value="ECO:0007669"/>
    <property type="project" value="UniProtKB-SubCell"/>
</dbReference>
<proteinExistence type="inferred from homology"/>
<evidence type="ECO:0000256" key="10">
    <source>
        <dbReference type="SAM" id="Phobius"/>
    </source>
</evidence>
<dbReference type="GO" id="GO:0005524">
    <property type="term" value="F:ATP binding"/>
    <property type="evidence" value="ECO:0007669"/>
    <property type="project" value="UniProtKB-KW"/>
</dbReference>
<dbReference type="Pfam" id="PF00664">
    <property type="entry name" value="ABC_membrane"/>
    <property type="match status" value="2"/>
</dbReference>
<dbReference type="PANTHER" id="PTHR24223:SF456">
    <property type="entry name" value="MULTIDRUG RESISTANCE-ASSOCIATED PROTEIN LETHAL(2)03659"/>
    <property type="match status" value="1"/>
</dbReference>
<evidence type="ECO:0000313" key="13">
    <source>
        <dbReference type="EMBL" id="PVH98980.1"/>
    </source>
</evidence>
<dbReference type="PANTHER" id="PTHR24223">
    <property type="entry name" value="ATP-BINDING CASSETTE SUB-FAMILY C"/>
    <property type="match status" value="1"/>
</dbReference>
<feature type="domain" description="ABC transmembrane type-1" evidence="12">
    <location>
        <begin position="346"/>
        <end position="509"/>
    </location>
</feature>
<protein>
    <submittedName>
        <fullName evidence="13">P-loop containing nucleoside triphosphate hydrolase protein</fullName>
    </submittedName>
</protein>
<feature type="transmembrane region" description="Helical" evidence="10">
    <location>
        <begin position="286"/>
        <end position="307"/>
    </location>
</feature>
<dbReference type="GO" id="GO:0140359">
    <property type="term" value="F:ABC-type transporter activity"/>
    <property type="evidence" value="ECO:0007669"/>
    <property type="project" value="InterPro"/>
</dbReference>
<dbReference type="Proteomes" id="UP000244855">
    <property type="component" value="Unassembled WGS sequence"/>
</dbReference>
<sequence length="1468" mass="163094">MTAEKYSFALFLPILIRGILLSFSSAVTLVLLRYVFVQYRDAKPKNNFYEDDDGIATPEAIARFSNGRAKIAAFLTSSVGVTISVSGLTAPYLDGTYTALEFHDCVFALFWVHDKNVLLRVSAIANFIGAIALAAIGTMLPRRPDVHYKKRPVDPEWSVSLFNRLTWSWVEPLYRLATLQNELSAGDLPQASARLRSSTLSAECVEFKKNRSFLEAFLLTYRYKLAFLWGSTLCRSAIAVLPYWAMNHIMKVLQRPNIATADGEVLGMIFILVTSNLVDSWAEGWLYWYSLSAIALPIRIQASSLIFEKSLRRKDIQQANQIASDVSKEQSSSIDDSTNEPRATANLLAVDTENLFNFTQAHFLIGHSVIKVSLLGVFLIQIIGWQPCAAGVAIWTLMLPANLWITNRILVESTLLMRIRDMRQTEIGEMLLGLRQIKFLALECDWQKRILSTRSKELRVLKRVFLTQSGLASSWIVCSTVAAMATISSYALIHEALTPSVAFVTIGIFRAVEQVLEPVPHLCTLGLQSFVSMRRIGDFLNDKEWEKVLEDGDTVRFQAASMSWPVEGSVINSKTFLLREVNLSFPAGDLSVISGPTGSGKTLLLSTILGESQLLAGSISVPPVQVPETEILSHHKWLVPGCTAYVSQTPWLETGTFRDNILFGLPFIEDRYKKVLKACALEEDLSVHPSGDQMQLGVNGVSLSGGQKWRITLARAIYSRATILLIEDVFSALDPQVGSIILSECLLGDLCFQRTRILVTHHLGLVLHKAAFVVQLDAGRVVYSGPPKSKDYAVNIGDASMPEVSGVDSNQRLENLYLPDSILSIDEPVPREMSSQGQVGGAVYLQYIKACGSSWLWLICIALYLGFQISKVGKAWWLQKWTAGADASLSPLPGSVYAYQSKNFHFQSGLFQLNGLRSVAFDDTAFYIKVWIGISLLTAVLAVCRFILSCHLAVRGSETVFSNMLFTIMHVPLRWLDTVPTGRIFNRFTADINAIDEGIPATWIDLLNDSLDLVGICIASFLASPWLLLPGLALIGLTIVLGRKYIFLGRNLRRIESLSKSPVFDLFNSTTAGLSTIRAFGKTEIYTTAMNDHLDAWTMNTFYIALANRWMSFRMALIGALFTLASGLVLTRIRIGAAAIGFALSFVVDFSESLRFTTKWFADLEMKMNAMERVLEYTHLETEPVSRGDPPVSTWPVCGSVVFERVCVSYERHLPPVLRNLSLEIQHGERVGVVGRTGAGKSSMMLALYRFLEPQSGRIMIDGIDIRTLPLKTLRSKLAIIPQNPFLFSGTIRSNLDPLHEYTDVEIHSTLFKLGLTDRLSSYGRDDLSTLETAGSKNANIFDDLSHPVLECGRNLSQGQQQLVCIARTVLSQPKVVVFDEATSAVDMATDQLIQRAIRRCFHGSTLIVIAHRLSTVSDFDKIICLDHGQVVESGPPLTLWKEQGIFRRMCNKAGGSERDVLYKAFKQ</sequence>
<dbReference type="PROSITE" id="PS00211">
    <property type="entry name" value="ABC_TRANSPORTER_1"/>
    <property type="match status" value="1"/>
</dbReference>
<dbReference type="EMBL" id="KZ805402">
    <property type="protein sequence ID" value="PVH98980.1"/>
    <property type="molecule type" value="Genomic_DNA"/>
</dbReference>
<keyword evidence="7" id="KW-0067">ATP-binding</keyword>
<feature type="transmembrane region" description="Helical" evidence="10">
    <location>
        <begin position="847"/>
        <end position="867"/>
    </location>
</feature>
<dbReference type="InterPro" id="IPR003593">
    <property type="entry name" value="AAA+_ATPase"/>
</dbReference>
<name>A0A2V1DLJ3_9PLEO</name>
<dbReference type="GO" id="GO:0005737">
    <property type="term" value="C:cytoplasm"/>
    <property type="evidence" value="ECO:0007669"/>
    <property type="project" value="UniProtKB-ARBA"/>
</dbReference>
<feature type="transmembrane region" description="Helical" evidence="10">
    <location>
        <begin position="1013"/>
        <end position="1041"/>
    </location>
</feature>
<keyword evidence="9 10" id="KW-0472">Membrane</keyword>
<dbReference type="Pfam" id="PF00005">
    <property type="entry name" value="ABC_tran"/>
    <property type="match status" value="2"/>
</dbReference>
<dbReference type="InterPro" id="IPR027417">
    <property type="entry name" value="P-loop_NTPase"/>
</dbReference>
<feature type="transmembrane region" description="Helical" evidence="10">
    <location>
        <begin position="389"/>
        <end position="410"/>
    </location>
</feature>
<dbReference type="InterPro" id="IPR050173">
    <property type="entry name" value="ABC_transporter_C-like"/>
</dbReference>
<evidence type="ECO:0000259" key="12">
    <source>
        <dbReference type="PROSITE" id="PS50929"/>
    </source>
</evidence>
<evidence type="ECO:0000256" key="1">
    <source>
        <dbReference type="ARBA" id="ARBA00004141"/>
    </source>
</evidence>
<reference evidence="13 14" key="1">
    <citation type="journal article" date="2018" name="Sci. Rep.">
        <title>Comparative genomics provides insights into the lifestyle and reveals functional heterogeneity of dark septate endophytic fungi.</title>
        <authorList>
            <person name="Knapp D.G."/>
            <person name="Nemeth J.B."/>
            <person name="Barry K."/>
            <person name="Hainaut M."/>
            <person name="Henrissat B."/>
            <person name="Johnson J."/>
            <person name="Kuo A."/>
            <person name="Lim J.H.P."/>
            <person name="Lipzen A."/>
            <person name="Nolan M."/>
            <person name="Ohm R.A."/>
            <person name="Tamas L."/>
            <person name="Grigoriev I.V."/>
            <person name="Spatafora J.W."/>
            <person name="Nagy L.G."/>
            <person name="Kovacs G.M."/>
        </authorList>
    </citation>
    <scope>NUCLEOTIDE SEQUENCE [LARGE SCALE GENOMIC DNA]</scope>
    <source>
        <strain evidence="13 14">DSE2036</strain>
    </source>
</reference>
<feature type="domain" description="ABC transmembrane type-1" evidence="12">
    <location>
        <begin position="858"/>
        <end position="1166"/>
    </location>
</feature>
<dbReference type="OrthoDB" id="6500128at2759"/>
<dbReference type="InterPro" id="IPR003439">
    <property type="entry name" value="ABC_transporter-like_ATP-bd"/>
</dbReference>
<feature type="domain" description="ABC transporter" evidence="11">
    <location>
        <begin position="555"/>
        <end position="803"/>
    </location>
</feature>
<evidence type="ECO:0000256" key="5">
    <source>
        <dbReference type="ARBA" id="ARBA00022737"/>
    </source>
</evidence>
<evidence type="ECO:0000256" key="9">
    <source>
        <dbReference type="ARBA" id="ARBA00023136"/>
    </source>
</evidence>
<dbReference type="CDD" id="cd18604">
    <property type="entry name" value="ABC_6TM_VMR1_D2_like"/>
    <property type="match status" value="1"/>
</dbReference>
<keyword evidence="6" id="KW-0547">Nucleotide-binding</keyword>
<keyword evidence="3" id="KW-0813">Transport</keyword>
<dbReference type="InterPro" id="IPR011527">
    <property type="entry name" value="ABC1_TM_dom"/>
</dbReference>
<evidence type="ECO:0000256" key="3">
    <source>
        <dbReference type="ARBA" id="ARBA00022448"/>
    </source>
</evidence>
<dbReference type="PROSITE" id="PS50929">
    <property type="entry name" value="ABC_TM1F"/>
    <property type="match status" value="2"/>
</dbReference>
<feature type="transmembrane region" description="Helical" evidence="10">
    <location>
        <begin position="464"/>
        <end position="485"/>
    </location>
</feature>
<evidence type="ECO:0000256" key="2">
    <source>
        <dbReference type="ARBA" id="ARBA00009726"/>
    </source>
</evidence>
<feature type="transmembrane region" description="Helical" evidence="10">
    <location>
        <begin position="6"/>
        <end position="36"/>
    </location>
</feature>
<dbReference type="SUPFAM" id="SSF52540">
    <property type="entry name" value="P-loop containing nucleoside triphosphate hydrolases"/>
    <property type="match status" value="2"/>
</dbReference>
<organism evidence="13 14">
    <name type="scientific">Periconia macrospinosa</name>
    <dbReference type="NCBI Taxonomy" id="97972"/>
    <lineage>
        <taxon>Eukaryota</taxon>
        <taxon>Fungi</taxon>
        <taxon>Dikarya</taxon>
        <taxon>Ascomycota</taxon>
        <taxon>Pezizomycotina</taxon>
        <taxon>Dothideomycetes</taxon>
        <taxon>Pleosporomycetidae</taxon>
        <taxon>Pleosporales</taxon>
        <taxon>Massarineae</taxon>
        <taxon>Periconiaceae</taxon>
        <taxon>Periconia</taxon>
    </lineage>
</organism>
<dbReference type="GO" id="GO:0016887">
    <property type="term" value="F:ATP hydrolysis activity"/>
    <property type="evidence" value="ECO:0007669"/>
    <property type="project" value="InterPro"/>
</dbReference>
<feature type="transmembrane region" description="Helical" evidence="10">
    <location>
        <begin position="363"/>
        <end position="383"/>
    </location>
</feature>
<feature type="transmembrane region" description="Helical" evidence="10">
    <location>
        <begin position="117"/>
        <end position="140"/>
    </location>
</feature>
<feature type="transmembrane region" description="Helical" evidence="10">
    <location>
        <begin position="926"/>
        <end position="948"/>
    </location>
</feature>
<comment type="subcellular location">
    <subcellularLocation>
        <location evidence="1">Membrane</location>
        <topology evidence="1">Multi-pass membrane protein</topology>
    </subcellularLocation>
</comment>
<dbReference type="Gene3D" id="3.40.50.300">
    <property type="entry name" value="P-loop containing nucleotide triphosphate hydrolases"/>
    <property type="match status" value="2"/>
</dbReference>
<dbReference type="CDD" id="cd03250">
    <property type="entry name" value="ABCC_MRP_domain1"/>
    <property type="match status" value="1"/>
</dbReference>
<evidence type="ECO:0000256" key="6">
    <source>
        <dbReference type="ARBA" id="ARBA00022741"/>
    </source>
</evidence>
<evidence type="ECO:0000313" key="14">
    <source>
        <dbReference type="Proteomes" id="UP000244855"/>
    </source>
</evidence>
<dbReference type="CDD" id="cd03244">
    <property type="entry name" value="ABCC_MRP_domain2"/>
    <property type="match status" value="1"/>
</dbReference>
<evidence type="ECO:0000256" key="4">
    <source>
        <dbReference type="ARBA" id="ARBA00022692"/>
    </source>
</evidence>
<keyword evidence="8 10" id="KW-1133">Transmembrane helix</keyword>
<dbReference type="STRING" id="97972.A0A2V1DLJ3"/>
<dbReference type="SUPFAM" id="SSF90123">
    <property type="entry name" value="ABC transporter transmembrane region"/>
    <property type="match status" value="2"/>
</dbReference>